<feature type="compositionally biased region" description="Basic and acidic residues" evidence="2">
    <location>
        <begin position="142"/>
        <end position="151"/>
    </location>
</feature>
<organism evidence="3">
    <name type="scientific">Arundo donax</name>
    <name type="common">Giant reed</name>
    <name type="synonym">Donax arundinaceus</name>
    <dbReference type="NCBI Taxonomy" id="35708"/>
    <lineage>
        <taxon>Eukaryota</taxon>
        <taxon>Viridiplantae</taxon>
        <taxon>Streptophyta</taxon>
        <taxon>Embryophyta</taxon>
        <taxon>Tracheophyta</taxon>
        <taxon>Spermatophyta</taxon>
        <taxon>Magnoliopsida</taxon>
        <taxon>Liliopsida</taxon>
        <taxon>Poales</taxon>
        <taxon>Poaceae</taxon>
        <taxon>PACMAD clade</taxon>
        <taxon>Arundinoideae</taxon>
        <taxon>Arundineae</taxon>
        <taxon>Arundo</taxon>
    </lineage>
</organism>
<evidence type="ECO:0000256" key="1">
    <source>
        <dbReference type="ARBA" id="ARBA00022448"/>
    </source>
</evidence>
<reference evidence="3" key="1">
    <citation type="submission" date="2014-09" db="EMBL/GenBank/DDBJ databases">
        <authorList>
            <person name="Magalhaes I.L.F."/>
            <person name="Oliveira U."/>
            <person name="Santos F.R."/>
            <person name="Vidigal T.H.D.A."/>
            <person name="Brescovit A.D."/>
            <person name="Santos A.J."/>
        </authorList>
    </citation>
    <scope>NUCLEOTIDE SEQUENCE</scope>
    <source>
        <tissue evidence="3">Shoot tissue taken approximately 20 cm above the soil surface</tissue>
    </source>
</reference>
<dbReference type="GO" id="GO:0000145">
    <property type="term" value="C:exocyst"/>
    <property type="evidence" value="ECO:0007669"/>
    <property type="project" value="InterPro"/>
</dbReference>
<dbReference type="EMBL" id="GBRH01224318">
    <property type="protein sequence ID" value="JAD73577.1"/>
    <property type="molecule type" value="Transcribed_RNA"/>
</dbReference>
<dbReference type="PANTHER" id="PTHR21426">
    <property type="entry name" value="EXOCYST COMPLEX COMPONENT 8"/>
    <property type="match status" value="1"/>
</dbReference>
<feature type="compositionally biased region" description="Polar residues" evidence="2">
    <location>
        <begin position="320"/>
        <end position="332"/>
    </location>
</feature>
<dbReference type="InterPro" id="IPR033961">
    <property type="entry name" value="Exo84"/>
</dbReference>
<feature type="compositionally biased region" description="Basic and acidic residues" evidence="2">
    <location>
        <begin position="224"/>
        <end position="260"/>
    </location>
</feature>
<evidence type="ECO:0000313" key="3">
    <source>
        <dbReference type="EMBL" id="JAD73577.1"/>
    </source>
</evidence>
<feature type="region of interest" description="Disordered" evidence="2">
    <location>
        <begin position="138"/>
        <end position="160"/>
    </location>
</feature>
<sequence>MKKLLQELMEAIIFWLSNNTDNSWIHHAHGAPRDTLLQQIQLDVHFLLEFAQLGGFSSKNIRTSALDLLRKAQEKVASSLEHDNLMNSGTREEGWGWAMNAAKHAVEVLMGAEAIRSSIQNGDAEDAGELSMARNRNGQGEEIDHQSDHDSAASSSGQNDILDTGIFVDEAPEDESGACEDGNSSIDEFISMEEDDDGSATEDGVSSEKLKLGLSSNQAAPEHSGTDGETKMVSDHPDEADEVWKDVAVDAHDHDGKDQQCEGDDNVQDDHESSAEMCRDAISTEEVEEAILYRASDPCDDDTPHPQDEVSAIADHDDSSCSLTTSPDSTTPILVGRGGGGHQNRRRRQARPNTSHPAAAAAAAEEKGSSSSSSSTGRSRKKREAVSRSSRPRWQ</sequence>
<protein>
    <submittedName>
        <fullName evidence="3">Uncharacterized protein</fullName>
    </submittedName>
</protein>
<feature type="region of interest" description="Disordered" evidence="2">
    <location>
        <begin position="294"/>
        <end position="395"/>
    </location>
</feature>
<dbReference type="PANTHER" id="PTHR21426:SF13">
    <property type="entry name" value="OS08G0566700 PROTEIN"/>
    <property type="match status" value="1"/>
</dbReference>
<reference evidence="3" key="2">
    <citation type="journal article" date="2015" name="Data Brief">
        <title>Shoot transcriptome of the giant reed, Arundo donax.</title>
        <authorList>
            <person name="Barrero R.A."/>
            <person name="Guerrero F.D."/>
            <person name="Moolhuijzen P."/>
            <person name="Goolsby J.A."/>
            <person name="Tidwell J."/>
            <person name="Bellgard S.E."/>
            <person name="Bellgard M.I."/>
        </authorList>
    </citation>
    <scope>NUCLEOTIDE SEQUENCE</scope>
    <source>
        <tissue evidence="3">Shoot tissue taken approximately 20 cm above the soil surface</tissue>
    </source>
</reference>
<dbReference type="GO" id="GO:0006887">
    <property type="term" value="P:exocytosis"/>
    <property type="evidence" value="ECO:0007669"/>
    <property type="project" value="InterPro"/>
</dbReference>
<proteinExistence type="predicted"/>
<feature type="region of interest" description="Disordered" evidence="2">
    <location>
        <begin position="194"/>
        <end position="276"/>
    </location>
</feature>
<evidence type="ECO:0000256" key="2">
    <source>
        <dbReference type="SAM" id="MobiDB-lite"/>
    </source>
</evidence>
<dbReference type="GO" id="GO:0008104">
    <property type="term" value="P:intracellular protein localization"/>
    <property type="evidence" value="ECO:0007669"/>
    <property type="project" value="TreeGrafter"/>
</dbReference>
<dbReference type="AlphaFoldDB" id="A0A0A9CQ17"/>
<feature type="compositionally biased region" description="Basic and acidic residues" evidence="2">
    <location>
        <begin position="302"/>
        <end position="319"/>
    </location>
</feature>
<name>A0A0A9CQ17_ARUDO</name>
<keyword evidence="1" id="KW-0813">Transport</keyword>
<accession>A0A0A9CQ17</accession>
<dbReference type="GO" id="GO:0006893">
    <property type="term" value="P:Golgi to plasma membrane transport"/>
    <property type="evidence" value="ECO:0007669"/>
    <property type="project" value="TreeGrafter"/>
</dbReference>
<feature type="compositionally biased region" description="Low complexity" evidence="2">
    <location>
        <begin position="358"/>
        <end position="377"/>
    </location>
</feature>